<dbReference type="OrthoDB" id="3270372at2759"/>
<evidence type="ECO:0000313" key="2">
    <source>
        <dbReference type="Proteomes" id="UP000298030"/>
    </source>
</evidence>
<evidence type="ECO:0000313" key="1">
    <source>
        <dbReference type="EMBL" id="TEB30717.1"/>
    </source>
</evidence>
<dbReference type="STRING" id="71717.A0A4Y7T961"/>
<keyword evidence="2" id="KW-1185">Reference proteome</keyword>
<dbReference type="Proteomes" id="UP000298030">
    <property type="component" value="Unassembled WGS sequence"/>
</dbReference>
<dbReference type="AlphaFoldDB" id="A0A4Y7T961"/>
<protein>
    <submittedName>
        <fullName evidence="1">Uncharacterized protein</fullName>
    </submittedName>
</protein>
<organism evidence="1 2">
    <name type="scientific">Coprinellus micaceus</name>
    <name type="common">Glistening ink-cap mushroom</name>
    <name type="synonym">Coprinus micaceus</name>
    <dbReference type="NCBI Taxonomy" id="71717"/>
    <lineage>
        <taxon>Eukaryota</taxon>
        <taxon>Fungi</taxon>
        <taxon>Dikarya</taxon>
        <taxon>Basidiomycota</taxon>
        <taxon>Agaricomycotina</taxon>
        <taxon>Agaricomycetes</taxon>
        <taxon>Agaricomycetidae</taxon>
        <taxon>Agaricales</taxon>
        <taxon>Agaricineae</taxon>
        <taxon>Psathyrellaceae</taxon>
        <taxon>Coprinellus</taxon>
    </lineage>
</organism>
<gene>
    <name evidence="1" type="ORF">FA13DRAFT_529072</name>
</gene>
<reference evidence="1 2" key="1">
    <citation type="journal article" date="2019" name="Nat. Ecol. Evol.">
        <title>Megaphylogeny resolves global patterns of mushroom evolution.</title>
        <authorList>
            <person name="Varga T."/>
            <person name="Krizsan K."/>
            <person name="Foldi C."/>
            <person name="Dima B."/>
            <person name="Sanchez-Garcia M."/>
            <person name="Sanchez-Ramirez S."/>
            <person name="Szollosi G.J."/>
            <person name="Szarkandi J.G."/>
            <person name="Papp V."/>
            <person name="Albert L."/>
            <person name="Andreopoulos W."/>
            <person name="Angelini C."/>
            <person name="Antonin V."/>
            <person name="Barry K.W."/>
            <person name="Bougher N.L."/>
            <person name="Buchanan P."/>
            <person name="Buyck B."/>
            <person name="Bense V."/>
            <person name="Catcheside P."/>
            <person name="Chovatia M."/>
            <person name="Cooper J."/>
            <person name="Damon W."/>
            <person name="Desjardin D."/>
            <person name="Finy P."/>
            <person name="Geml J."/>
            <person name="Haridas S."/>
            <person name="Hughes K."/>
            <person name="Justo A."/>
            <person name="Karasinski D."/>
            <person name="Kautmanova I."/>
            <person name="Kiss B."/>
            <person name="Kocsube S."/>
            <person name="Kotiranta H."/>
            <person name="LaButti K.M."/>
            <person name="Lechner B.E."/>
            <person name="Liimatainen K."/>
            <person name="Lipzen A."/>
            <person name="Lukacs Z."/>
            <person name="Mihaltcheva S."/>
            <person name="Morgado L.N."/>
            <person name="Niskanen T."/>
            <person name="Noordeloos M.E."/>
            <person name="Ohm R.A."/>
            <person name="Ortiz-Santana B."/>
            <person name="Ovrebo C."/>
            <person name="Racz N."/>
            <person name="Riley R."/>
            <person name="Savchenko A."/>
            <person name="Shiryaev A."/>
            <person name="Soop K."/>
            <person name="Spirin V."/>
            <person name="Szebenyi C."/>
            <person name="Tomsovsky M."/>
            <person name="Tulloss R.E."/>
            <person name="Uehling J."/>
            <person name="Grigoriev I.V."/>
            <person name="Vagvolgyi C."/>
            <person name="Papp T."/>
            <person name="Martin F.M."/>
            <person name="Miettinen O."/>
            <person name="Hibbett D.S."/>
            <person name="Nagy L.G."/>
        </authorList>
    </citation>
    <scope>NUCLEOTIDE SEQUENCE [LARGE SCALE GENOMIC DNA]</scope>
    <source>
        <strain evidence="1 2">FP101781</strain>
    </source>
</reference>
<name>A0A4Y7T961_COPMI</name>
<dbReference type="EMBL" id="QPFP01000022">
    <property type="protein sequence ID" value="TEB30717.1"/>
    <property type="molecule type" value="Genomic_DNA"/>
</dbReference>
<accession>A0A4Y7T961</accession>
<proteinExistence type="predicted"/>
<comment type="caution">
    <text evidence="1">The sequence shown here is derived from an EMBL/GenBank/DDBJ whole genome shotgun (WGS) entry which is preliminary data.</text>
</comment>
<sequence length="184" mass="21000">MPQVQQNRRINPWPASPEDLLPHGLHNSVDGLDLWAAEPDGNAIYLLSWGLVNFYHPFAEASIRPPGYTFALQRPLKILEATLDSYARRAPAVYVYDYHLEAAVRNIIRFWGMHVMHNPGGSFPNMMATEEDIALPTLTRLSKFTDNVSADSWMEVRTGIGVLTSLTKRPDYRLGNQWVMYSRR</sequence>